<organism evidence="2 3">
    <name type="scientific">Paucibacter sediminis</name>
    <dbReference type="NCBI Taxonomy" id="3019553"/>
    <lineage>
        <taxon>Bacteria</taxon>
        <taxon>Pseudomonadati</taxon>
        <taxon>Pseudomonadota</taxon>
        <taxon>Betaproteobacteria</taxon>
        <taxon>Burkholderiales</taxon>
        <taxon>Sphaerotilaceae</taxon>
        <taxon>Roseateles</taxon>
    </lineage>
</organism>
<accession>A0AA95NFL1</accession>
<sequence>MKPSKLRQLLAARTPAAPTPPPGPEQNARALIAAIDAGGIPLHPAKVNQIARELGLEVSRDDPVEATIARIRTRLAA</sequence>
<keyword evidence="3" id="KW-1185">Reference proteome</keyword>
<reference evidence="2" key="1">
    <citation type="submission" date="2023-01" db="EMBL/GenBank/DDBJ databases">
        <title>Whole genome sequence of Paucibacter sp. S2-9 isolated from pond sediment.</title>
        <authorList>
            <person name="Jung J.Y."/>
        </authorList>
    </citation>
    <scope>NUCLEOTIDE SEQUENCE</scope>
    <source>
        <strain evidence="2">S2-9</strain>
    </source>
</reference>
<evidence type="ECO:0000313" key="3">
    <source>
        <dbReference type="Proteomes" id="UP001177769"/>
    </source>
</evidence>
<dbReference type="RefSeq" id="WP_285234441.1">
    <property type="nucleotide sequence ID" value="NZ_CP116346.1"/>
</dbReference>
<dbReference type="Proteomes" id="UP001177769">
    <property type="component" value="Chromosome"/>
</dbReference>
<dbReference type="EMBL" id="CP116346">
    <property type="protein sequence ID" value="WIT13329.1"/>
    <property type="molecule type" value="Genomic_DNA"/>
</dbReference>
<evidence type="ECO:0000256" key="1">
    <source>
        <dbReference type="SAM" id="MobiDB-lite"/>
    </source>
</evidence>
<protein>
    <submittedName>
        <fullName evidence="2">Uncharacterized protein</fullName>
    </submittedName>
</protein>
<feature type="region of interest" description="Disordered" evidence="1">
    <location>
        <begin position="1"/>
        <end position="26"/>
    </location>
</feature>
<dbReference type="KEGG" id="pais:PFX98_06885"/>
<dbReference type="AlphaFoldDB" id="A0AA95NFL1"/>
<proteinExistence type="predicted"/>
<evidence type="ECO:0000313" key="2">
    <source>
        <dbReference type="EMBL" id="WIT13329.1"/>
    </source>
</evidence>
<gene>
    <name evidence="2" type="ORF">PFX98_06885</name>
</gene>
<name>A0AA95NFL1_9BURK</name>